<dbReference type="GO" id="GO:0005694">
    <property type="term" value="C:chromosome"/>
    <property type="evidence" value="ECO:0007669"/>
    <property type="project" value="TreeGrafter"/>
</dbReference>
<dbReference type="AlphaFoldDB" id="A0A1Z4KW74"/>
<name>A0A1Z4KW74_ANAVA</name>
<dbReference type="InterPro" id="IPR003115">
    <property type="entry name" value="ParB_N"/>
</dbReference>
<dbReference type="Pfam" id="PF02195">
    <property type="entry name" value="ParB_N"/>
    <property type="match status" value="1"/>
</dbReference>
<evidence type="ECO:0000259" key="3">
    <source>
        <dbReference type="SMART" id="SM00470"/>
    </source>
</evidence>
<dbReference type="InterPro" id="IPR036086">
    <property type="entry name" value="ParB/Sulfiredoxin_sf"/>
</dbReference>
<dbReference type="Gene3D" id="1.10.10.2830">
    <property type="match status" value="1"/>
</dbReference>
<keyword evidence="4" id="KW-0614">Plasmid</keyword>
<dbReference type="NCBIfam" id="TIGR00180">
    <property type="entry name" value="parB_part"/>
    <property type="match status" value="1"/>
</dbReference>
<dbReference type="GO" id="GO:0003677">
    <property type="term" value="F:DNA binding"/>
    <property type="evidence" value="ECO:0007669"/>
    <property type="project" value="UniProtKB-KW"/>
</dbReference>
<dbReference type="Pfam" id="PF17762">
    <property type="entry name" value="HTH_ParB"/>
    <property type="match status" value="1"/>
</dbReference>
<protein>
    <submittedName>
        <fullName evidence="4">Chromosome partitioning protein, ParB family</fullName>
    </submittedName>
</protein>
<keyword evidence="2" id="KW-0238">DNA-binding</keyword>
<reference evidence="4 5" key="1">
    <citation type="submission" date="2017-06" db="EMBL/GenBank/DDBJ databases">
        <title>Genome sequencing of cyanobaciteial culture collection at National Institute for Environmental Studies (NIES).</title>
        <authorList>
            <person name="Hirose Y."/>
            <person name="Shimura Y."/>
            <person name="Fujisawa T."/>
            <person name="Nakamura Y."/>
            <person name="Kawachi M."/>
        </authorList>
    </citation>
    <scope>NUCLEOTIDE SEQUENCE [LARGE SCALE GENOMIC DNA]</scope>
    <source>
        <strain evidence="4 5">NIES-23</strain>
        <plasmid evidence="5">Plasmid Plasmid2 dna</plasmid>
    </source>
</reference>
<proteinExistence type="inferred from homology"/>
<dbReference type="EMBL" id="AP018218">
    <property type="protein sequence ID" value="BAY73187.1"/>
    <property type="molecule type" value="Genomic_DNA"/>
</dbReference>
<dbReference type="Proteomes" id="UP000217507">
    <property type="component" value="Plasmid Plasmid2 dna"/>
</dbReference>
<dbReference type="GO" id="GO:0007059">
    <property type="term" value="P:chromosome segregation"/>
    <property type="evidence" value="ECO:0007669"/>
    <property type="project" value="TreeGrafter"/>
</dbReference>
<dbReference type="SUPFAM" id="SSF109709">
    <property type="entry name" value="KorB DNA-binding domain-like"/>
    <property type="match status" value="1"/>
</dbReference>
<dbReference type="SMART" id="SM00470">
    <property type="entry name" value="ParB"/>
    <property type="match status" value="1"/>
</dbReference>
<evidence type="ECO:0000256" key="2">
    <source>
        <dbReference type="ARBA" id="ARBA00023125"/>
    </source>
</evidence>
<gene>
    <name evidence="4" type="ORF">NIES23_60150</name>
</gene>
<dbReference type="PANTHER" id="PTHR33375:SF7">
    <property type="entry name" value="CHROMOSOME 2-PARTITIONING PROTEIN PARB-RELATED"/>
    <property type="match status" value="1"/>
</dbReference>
<dbReference type="FunFam" id="3.90.1530.30:FF:000001">
    <property type="entry name" value="Chromosome partitioning protein ParB"/>
    <property type="match status" value="1"/>
</dbReference>
<sequence>MTKKRLEVPKMRGVEDLLTMDVDASPITTISIHKIRVAKQPRRWFDPEKMSHLVQSVREHGILEPLLVRPLGNGEYELIAGERRLRAALEASLAEVPIVSKELTDKQALQVALLENLQREDLNPVEEVEAILELLAIDLDVSIEDVKSILNEAANAKKRNLELTGNVSRQLEQIEFILAGIGKFNAESFRTSRLPLLSLPADVMEVLRQGQLEFTKARTIARVKDQQQRADLLSSAITQNLSLTQIKELIKQLESAQTTPAAATPEKVLSKRYTEIGKRLQQTKLWKDDKKRKKLERLLNDLEKLLDESEMSNN</sequence>
<dbReference type="SUPFAM" id="SSF110849">
    <property type="entry name" value="ParB/Sulfiredoxin"/>
    <property type="match status" value="1"/>
</dbReference>
<evidence type="ECO:0000313" key="4">
    <source>
        <dbReference type="EMBL" id="BAY73187.1"/>
    </source>
</evidence>
<dbReference type="CDD" id="cd16393">
    <property type="entry name" value="SPO0J_N"/>
    <property type="match status" value="1"/>
</dbReference>
<geneLocation type="plasmid" evidence="4">
    <name>plasmid2</name>
</geneLocation>
<dbReference type="InterPro" id="IPR050336">
    <property type="entry name" value="Chromosome_partition/occlusion"/>
</dbReference>
<accession>A0A1Z4KW74</accession>
<evidence type="ECO:0000313" key="5">
    <source>
        <dbReference type="Proteomes" id="UP000217507"/>
    </source>
</evidence>
<comment type="similarity">
    <text evidence="1">Belongs to the ParB family.</text>
</comment>
<dbReference type="Gene3D" id="3.90.1530.30">
    <property type="match status" value="1"/>
</dbReference>
<dbReference type="InterPro" id="IPR004437">
    <property type="entry name" value="ParB/RepB/Spo0J"/>
</dbReference>
<dbReference type="InterPro" id="IPR041468">
    <property type="entry name" value="HTH_ParB/Spo0J"/>
</dbReference>
<evidence type="ECO:0000256" key="1">
    <source>
        <dbReference type="ARBA" id="ARBA00006295"/>
    </source>
</evidence>
<organism evidence="4 5">
    <name type="scientific">Trichormus variabilis NIES-23</name>
    <dbReference type="NCBI Taxonomy" id="1973479"/>
    <lineage>
        <taxon>Bacteria</taxon>
        <taxon>Bacillati</taxon>
        <taxon>Cyanobacteriota</taxon>
        <taxon>Cyanophyceae</taxon>
        <taxon>Nostocales</taxon>
        <taxon>Nostocaceae</taxon>
        <taxon>Trichormus</taxon>
    </lineage>
</organism>
<dbReference type="PANTHER" id="PTHR33375">
    <property type="entry name" value="CHROMOSOME-PARTITIONING PROTEIN PARB-RELATED"/>
    <property type="match status" value="1"/>
</dbReference>
<feature type="domain" description="ParB-like N-terminal" evidence="3">
    <location>
        <begin position="28"/>
        <end position="117"/>
    </location>
</feature>